<dbReference type="OrthoDB" id="276744at2759"/>
<accession>A0A3M0JKR3</accession>
<name>A0A3M0JKR3_HIRRU</name>
<gene>
    <name evidence="1" type="ORF">DUI87_23896</name>
</gene>
<reference evidence="1 2" key="1">
    <citation type="submission" date="2018-07" db="EMBL/GenBank/DDBJ databases">
        <title>A high quality draft genome assembly of the barn swallow (H. rustica rustica).</title>
        <authorList>
            <person name="Formenti G."/>
            <person name="Chiara M."/>
            <person name="Poveda L."/>
            <person name="Francoijs K.-J."/>
            <person name="Bonisoli-Alquati A."/>
            <person name="Canova L."/>
            <person name="Gianfranceschi L."/>
            <person name="Horner D.S."/>
            <person name="Saino N."/>
        </authorList>
    </citation>
    <scope>NUCLEOTIDE SEQUENCE [LARGE SCALE GENOMIC DNA]</scope>
    <source>
        <strain evidence="1">Chelidonia</strain>
        <tissue evidence="1">Blood</tissue>
    </source>
</reference>
<dbReference type="PANTHER" id="PTHR33332">
    <property type="entry name" value="REVERSE TRANSCRIPTASE DOMAIN-CONTAINING PROTEIN"/>
    <property type="match status" value="1"/>
</dbReference>
<keyword evidence="2" id="KW-1185">Reference proteome</keyword>
<dbReference type="Proteomes" id="UP000269221">
    <property type="component" value="Unassembled WGS sequence"/>
</dbReference>
<dbReference type="STRING" id="333673.A0A3M0JKR3"/>
<sequence length="103" mass="11585">MRASRAQVAKKARGILAWISHGVGSRSRAGIVPLPSALLRPHLERCAQFWAPDCKKDFEMLKCVQRRATELGKVLEHKSPGEQLRELGVFSLERKRLVGELIL</sequence>
<proteinExistence type="predicted"/>
<evidence type="ECO:0000313" key="2">
    <source>
        <dbReference type="Proteomes" id="UP000269221"/>
    </source>
</evidence>
<evidence type="ECO:0000313" key="1">
    <source>
        <dbReference type="EMBL" id="RMB99643.1"/>
    </source>
</evidence>
<protein>
    <submittedName>
        <fullName evidence="1">Uncharacterized protein</fullName>
    </submittedName>
</protein>
<organism evidence="1 2">
    <name type="scientific">Hirundo rustica rustica</name>
    <dbReference type="NCBI Taxonomy" id="333673"/>
    <lineage>
        <taxon>Eukaryota</taxon>
        <taxon>Metazoa</taxon>
        <taxon>Chordata</taxon>
        <taxon>Craniata</taxon>
        <taxon>Vertebrata</taxon>
        <taxon>Euteleostomi</taxon>
        <taxon>Archelosauria</taxon>
        <taxon>Archosauria</taxon>
        <taxon>Dinosauria</taxon>
        <taxon>Saurischia</taxon>
        <taxon>Theropoda</taxon>
        <taxon>Coelurosauria</taxon>
        <taxon>Aves</taxon>
        <taxon>Neognathae</taxon>
        <taxon>Neoaves</taxon>
        <taxon>Telluraves</taxon>
        <taxon>Australaves</taxon>
        <taxon>Passeriformes</taxon>
        <taxon>Sylvioidea</taxon>
        <taxon>Hirundinidae</taxon>
        <taxon>Hirundo</taxon>
    </lineage>
</organism>
<comment type="caution">
    <text evidence="1">The sequence shown here is derived from an EMBL/GenBank/DDBJ whole genome shotgun (WGS) entry which is preliminary data.</text>
</comment>
<dbReference type="EMBL" id="QRBI01000148">
    <property type="protein sequence ID" value="RMB99643.1"/>
    <property type="molecule type" value="Genomic_DNA"/>
</dbReference>
<dbReference type="AlphaFoldDB" id="A0A3M0JKR3"/>